<keyword evidence="2" id="KW-1185">Reference proteome</keyword>
<dbReference type="EMBL" id="JSVC01000002">
    <property type="protein sequence ID" value="KIC96165.1"/>
    <property type="molecule type" value="Genomic_DNA"/>
</dbReference>
<organism evidence="1 2">
    <name type="scientific">Flavihumibacter solisilvae</name>
    <dbReference type="NCBI Taxonomy" id="1349421"/>
    <lineage>
        <taxon>Bacteria</taxon>
        <taxon>Pseudomonadati</taxon>
        <taxon>Bacteroidota</taxon>
        <taxon>Chitinophagia</taxon>
        <taxon>Chitinophagales</taxon>
        <taxon>Chitinophagaceae</taxon>
        <taxon>Flavihumibacter</taxon>
    </lineage>
</organism>
<proteinExistence type="predicted"/>
<evidence type="ECO:0008006" key="3">
    <source>
        <dbReference type="Google" id="ProtNLM"/>
    </source>
</evidence>
<dbReference type="InterPro" id="IPR025737">
    <property type="entry name" value="FApF"/>
</dbReference>
<dbReference type="Proteomes" id="UP000031408">
    <property type="component" value="Unassembled WGS sequence"/>
</dbReference>
<name>A0A0C1IPL7_9BACT</name>
<accession>A0A0C1IPL7</accession>
<reference evidence="1 2" key="1">
    <citation type="submission" date="2014-11" db="EMBL/GenBank/DDBJ databases">
        <title>Genome sequence of Flavihumibacter solisilvae 3-3.</title>
        <authorList>
            <person name="Zhou G."/>
            <person name="Li M."/>
            <person name="Wang G."/>
        </authorList>
    </citation>
    <scope>NUCLEOTIDE SEQUENCE [LARGE SCALE GENOMIC DNA]</scope>
    <source>
        <strain evidence="1 2">3-3</strain>
    </source>
</reference>
<dbReference type="AlphaFoldDB" id="A0A0C1IPL7"/>
<gene>
    <name evidence="1" type="ORF">OI18_02090</name>
</gene>
<dbReference type="STRING" id="1349421.OI18_02090"/>
<dbReference type="OrthoDB" id="191143at2"/>
<evidence type="ECO:0000313" key="2">
    <source>
        <dbReference type="Proteomes" id="UP000031408"/>
    </source>
</evidence>
<evidence type="ECO:0000313" key="1">
    <source>
        <dbReference type="EMBL" id="KIC96165.1"/>
    </source>
</evidence>
<comment type="caution">
    <text evidence="1">The sequence shown here is derived from an EMBL/GenBank/DDBJ whole genome shotgun (WGS) entry which is preliminary data.</text>
</comment>
<sequence>MLSISAHFAIGQDLEPRSYANLPTGTNALALVYAYSKGNILTDPSKPIAGAEMKAHNLGFGYVRTFGLFQKLARVQFTIPYTFLSGKATINGRDTAAARNGFGDARIRVGINLFGSPALSPKEFRNYKQKTIFGISLVTSVPLGLYYKDKLINLGSNRWAFKPEVGISRRFRNFYAEAYAGIWFFTKNKSYLVNKLQEQEPVFSLQGHFNYYFKNQMWIGVNGNWFDGGETRVNEVPTGNLQDNWRIGATWSVPVNWQHSFKLQFHIGAFTNTGYDYNLVALSYQYVFF</sequence>
<protein>
    <recommendedName>
        <fullName evidence="3">Transporter</fullName>
    </recommendedName>
</protein>
<dbReference type="Pfam" id="PF13557">
    <property type="entry name" value="Phenol_MetA_deg"/>
    <property type="match status" value="1"/>
</dbReference>